<dbReference type="EMBL" id="AP024485">
    <property type="protein sequence ID" value="BCS87332.1"/>
    <property type="molecule type" value="Genomic_DNA"/>
</dbReference>
<organism evidence="1 2">
    <name type="scientific">Pseudodesulfovibrio sediminis</name>
    <dbReference type="NCBI Taxonomy" id="2810563"/>
    <lineage>
        <taxon>Bacteria</taxon>
        <taxon>Pseudomonadati</taxon>
        <taxon>Thermodesulfobacteriota</taxon>
        <taxon>Desulfovibrionia</taxon>
        <taxon>Desulfovibrionales</taxon>
        <taxon>Desulfovibrionaceae</taxon>
    </lineage>
</organism>
<proteinExistence type="predicted"/>
<evidence type="ECO:0000313" key="2">
    <source>
        <dbReference type="Proteomes" id="UP001053296"/>
    </source>
</evidence>
<dbReference type="RefSeq" id="WP_229593479.1">
    <property type="nucleotide sequence ID" value="NZ_AP024485.1"/>
</dbReference>
<name>A0ABN6EPI2_9BACT</name>
<keyword evidence="2" id="KW-1185">Reference proteome</keyword>
<sequence>MAYNKENLRLVGGYPGDNLYIYSSDDAIATVITSDYFGDAENDYNLTAGDIIIAKTGDNAAADMLVVSGVSPATVVNAT</sequence>
<reference evidence="1" key="1">
    <citation type="journal article" date="2022" name="Arch. Microbiol.">
        <title>Pseudodesulfovibrio sediminis sp. nov., a mesophilic and neutrophilic sulfate-reducing bacterium isolated from sediment of a brackish lake.</title>
        <authorList>
            <person name="Takahashi A."/>
            <person name="Kojima H."/>
            <person name="Watanabe M."/>
            <person name="Fukui M."/>
        </authorList>
    </citation>
    <scope>NUCLEOTIDE SEQUENCE</scope>
    <source>
        <strain evidence="1">SF6</strain>
    </source>
</reference>
<gene>
    <name evidence="1" type="ORF">PSDVSF_05740</name>
</gene>
<evidence type="ECO:0000313" key="1">
    <source>
        <dbReference type="EMBL" id="BCS87332.1"/>
    </source>
</evidence>
<dbReference type="Proteomes" id="UP001053296">
    <property type="component" value="Chromosome"/>
</dbReference>
<accession>A0ABN6EPI2</accession>
<protein>
    <submittedName>
        <fullName evidence="1">Uncharacterized protein</fullName>
    </submittedName>
</protein>